<evidence type="ECO:0000313" key="2">
    <source>
        <dbReference type="EMBL" id="OAQ93474.1"/>
    </source>
</evidence>
<evidence type="ECO:0000313" key="3">
    <source>
        <dbReference type="Proteomes" id="UP000078240"/>
    </source>
</evidence>
<protein>
    <submittedName>
        <fullName evidence="1">Uncharacterized protein</fullName>
    </submittedName>
</protein>
<gene>
    <name evidence="1" type="ORF">VFPBJ_06906</name>
    <name evidence="2" type="ORF">VFPFJ_02636</name>
</gene>
<evidence type="ECO:0000313" key="1">
    <source>
        <dbReference type="EMBL" id="OAQ78785.1"/>
    </source>
</evidence>
<dbReference type="EMBL" id="LSBH01000005">
    <property type="protein sequence ID" value="OAQ78785.1"/>
    <property type="molecule type" value="Genomic_DNA"/>
</dbReference>
<sequence length="69" mass="7104">MAALGDRRLVLVLVPRCEAPSLLPEVYWVLGRPLVGSLAHDVCLAGGAKPAFPTGLAGSGRPPACAGRR</sequence>
<reference evidence="1 3" key="1">
    <citation type="submission" date="2016-01" db="EMBL/GenBank/DDBJ databases">
        <title>Biosynthesis of antibiotic leucinostatins and their inhibition on Phytophthora in bio-control Purpureocillium lilacinum.</title>
        <authorList>
            <person name="Wang G."/>
            <person name="Liu Z."/>
            <person name="Lin R."/>
            <person name="Li E."/>
            <person name="Mao Z."/>
            <person name="Ling J."/>
            <person name="Yin W."/>
            <person name="Xie B."/>
        </authorList>
    </citation>
    <scope>NUCLEOTIDE SEQUENCE [LARGE SCALE GENOMIC DNA]</scope>
    <source>
        <strain evidence="1">PLBJ-1</strain>
        <strain evidence="2">PLFJ-1</strain>
    </source>
</reference>
<organism evidence="1 3">
    <name type="scientific">Purpureocillium lilacinum</name>
    <name type="common">Paecilomyces lilacinus</name>
    <dbReference type="NCBI Taxonomy" id="33203"/>
    <lineage>
        <taxon>Eukaryota</taxon>
        <taxon>Fungi</taxon>
        <taxon>Dikarya</taxon>
        <taxon>Ascomycota</taxon>
        <taxon>Pezizomycotina</taxon>
        <taxon>Sordariomycetes</taxon>
        <taxon>Hypocreomycetidae</taxon>
        <taxon>Hypocreales</taxon>
        <taxon>Ophiocordycipitaceae</taxon>
        <taxon>Purpureocillium</taxon>
    </lineage>
</organism>
<comment type="caution">
    <text evidence="1">The sequence shown here is derived from an EMBL/GenBank/DDBJ whole genome shotgun (WGS) entry which is preliminary data.</text>
</comment>
<name>A0A179GLM8_PURLI</name>
<dbReference type="EMBL" id="LSBI01000002">
    <property type="protein sequence ID" value="OAQ93474.1"/>
    <property type="molecule type" value="Genomic_DNA"/>
</dbReference>
<accession>A0A179GLM8</accession>
<dbReference type="AlphaFoldDB" id="A0A179GLM8"/>
<dbReference type="Proteomes" id="UP000078340">
    <property type="component" value="Unassembled WGS sequence"/>
</dbReference>
<proteinExistence type="predicted"/>
<dbReference type="Proteomes" id="UP000078240">
    <property type="component" value="Unassembled WGS sequence"/>
</dbReference>